<evidence type="ECO:0000256" key="8">
    <source>
        <dbReference type="ARBA" id="ARBA00023295"/>
    </source>
</evidence>
<dbReference type="InterPro" id="IPR044846">
    <property type="entry name" value="GH10"/>
</dbReference>
<dbReference type="EC" id="3.2.1.8" evidence="3"/>
<dbReference type="PANTHER" id="PTHR31490:SF88">
    <property type="entry name" value="BETA-XYLANASE"/>
    <property type="match status" value="1"/>
</dbReference>
<evidence type="ECO:0000256" key="4">
    <source>
        <dbReference type="ARBA" id="ARBA00022651"/>
    </source>
</evidence>
<dbReference type="Pfam" id="PF00331">
    <property type="entry name" value="Glyco_hydro_10"/>
    <property type="match status" value="1"/>
</dbReference>
<organism evidence="11 12">
    <name type="scientific">Natronomicrosphaera hydrolytica</name>
    <dbReference type="NCBI Taxonomy" id="3242702"/>
    <lineage>
        <taxon>Bacteria</taxon>
        <taxon>Pseudomonadati</taxon>
        <taxon>Planctomycetota</taxon>
        <taxon>Phycisphaerae</taxon>
        <taxon>Phycisphaerales</taxon>
        <taxon>Phycisphaeraceae</taxon>
        <taxon>Natronomicrosphaera</taxon>
    </lineage>
</organism>
<keyword evidence="8" id="KW-0326">Glycosidase</keyword>
<keyword evidence="12" id="KW-1185">Reference proteome</keyword>
<dbReference type="EMBL" id="JBGUBD010000004">
    <property type="protein sequence ID" value="MFA9478335.1"/>
    <property type="molecule type" value="Genomic_DNA"/>
</dbReference>
<dbReference type="PANTHER" id="PTHR31490">
    <property type="entry name" value="GLYCOSYL HYDROLASE"/>
    <property type="match status" value="1"/>
</dbReference>
<dbReference type="InterPro" id="IPR001000">
    <property type="entry name" value="GH10_dom"/>
</dbReference>
<evidence type="ECO:0000313" key="12">
    <source>
        <dbReference type="Proteomes" id="UP001575105"/>
    </source>
</evidence>
<protein>
    <recommendedName>
        <fullName evidence="3">endo-1,4-beta-xylanase</fullName>
        <ecNumber evidence="3">3.2.1.8</ecNumber>
    </recommendedName>
</protein>
<evidence type="ECO:0000256" key="9">
    <source>
        <dbReference type="ARBA" id="ARBA00023326"/>
    </source>
</evidence>
<accession>A0ABV4U402</accession>
<evidence type="ECO:0000256" key="6">
    <source>
        <dbReference type="ARBA" id="ARBA00022801"/>
    </source>
</evidence>
<feature type="domain" description="GH10" evidence="10">
    <location>
        <begin position="117"/>
        <end position="318"/>
    </location>
</feature>
<evidence type="ECO:0000313" key="11">
    <source>
        <dbReference type="EMBL" id="MFA9478335.1"/>
    </source>
</evidence>
<evidence type="ECO:0000256" key="5">
    <source>
        <dbReference type="ARBA" id="ARBA00022729"/>
    </source>
</evidence>
<comment type="catalytic activity">
    <reaction evidence="1">
        <text>Endohydrolysis of (1-&gt;4)-beta-D-xylosidic linkages in xylans.</text>
        <dbReference type="EC" id="3.2.1.8"/>
    </reaction>
</comment>
<dbReference type="Gene3D" id="3.20.20.80">
    <property type="entry name" value="Glycosidases"/>
    <property type="match status" value="1"/>
</dbReference>
<evidence type="ECO:0000259" key="10">
    <source>
        <dbReference type="Pfam" id="PF00331"/>
    </source>
</evidence>
<gene>
    <name evidence="11" type="ORF">ACERK3_08505</name>
</gene>
<reference evidence="11 12" key="1">
    <citation type="submission" date="2024-08" db="EMBL/GenBank/DDBJ databases">
        <title>Whole-genome sequencing of halo(alkali)philic microorganisms from hypersaline lakes.</title>
        <authorList>
            <person name="Sorokin D.Y."/>
            <person name="Merkel A.Y."/>
            <person name="Messina E."/>
            <person name="Yakimov M."/>
        </authorList>
    </citation>
    <scope>NUCLEOTIDE SEQUENCE [LARGE SCALE GENOMIC DNA]</scope>
    <source>
        <strain evidence="11 12">AB-hyl4</strain>
    </source>
</reference>
<dbReference type="InterPro" id="IPR017853">
    <property type="entry name" value="GH"/>
</dbReference>
<dbReference type="SUPFAM" id="SSF51445">
    <property type="entry name" value="(Trans)glycosidases"/>
    <property type="match status" value="1"/>
</dbReference>
<evidence type="ECO:0000256" key="3">
    <source>
        <dbReference type="ARBA" id="ARBA00012590"/>
    </source>
</evidence>
<evidence type="ECO:0000256" key="2">
    <source>
        <dbReference type="ARBA" id="ARBA00007495"/>
    </source>
</evidence>
<sequence>MTRVRWMWIVVAWLVATPATAQVLDGEWVRRSEQRIADARQTDLRVVVLDANDRAVVDAPVRVEQVRHDFPVGFTLRDTTWPSAYNADAPLWRVFNAIAIDGVTGWSAYDEADRDALAKVIQEARQRGMFVRWGGGIAADMARNPDWLSDVAADDQRLAIEAHARQIVQRYGWQVDQLDLYTHALDHDLIERRFGLPALRGLYEQARADSPNLKLGVRVHDRLVGDRLQELVRAITDWRHSFVPVDVVAIEQRVRGTLAQAPVERALSWLSELDVQVVLVGLEVGGVSDAAAAMNLETLLRLLFADENVGGIWFGDMSAEEVGTPYAELFDADGELTHGGQLVDRLFSELWWTDETLHTDELGNARTRVFAGTHRITAELGEGRSVEMTVHVPMDADERMVVVQEGF</sequence>
<evidence type="ECO:0000256" key="7">
    <source>
        <dbReference type="ARBA" id="ARBA00023277"/>
    </source>
</evidence>
<comment type="similarity">
    <text evidence="2">Belongs to the glycosyl hydrolase 10 (cellulase F) family.</text>
</comment>
<proteinExistence type="inferred from homology"/>
<keyword evidence="6" id="KW-0378">Hydrolase</keyword>
<name>A0ABV4U402_9BACT</name>
<dbReference type="RefSeq" id="WP_425345257.1">
    <property type="nucleotide sequence ID" value="NZ_JBGUBD010000004.1"/>
</dbReference>
<comment type="caution">
    <text evidence="11">The sequence shown here is derived from an EMBL/GenBank/DDBJ whole genome shotgun (WGS) entry which is preliminary data.</text>
</comment>
<dbReference type="Proteomes" id="UP001575105">
    <property type="component" value="Unassembled WGS sequence"/>
</dbReference>
<keyword evidence="9" id="KW-0624">Polysaccharide degradation</keyword>
<evidence type="ECO:0000256" key="1">
    <source>
        <dbReference type="ARBA" id="ARBA00000681"/>
    </source>
</evidence>
<keyword evidence="7" id="KW-0119">Carbohydrate metabolism</keyword>
<keyword evidence="5" id="KW-0732">Signal</keyword>
<keyword evidence="4" id="KW-0858">Xylan degradation</keyword>